<dbReference type="EMBL" id="PUHY01000012">
    <property type="protein sequence ID" value="PQO32281.1"/>
    <property type="molecule type" value="Genomic_DNA"/>
</dbReference>
<dbReference type="OrthoDB" id="9808017at2"/>
<dbReference type="AlphaFoldDB" id="A0A2S8FJF4"/>
<organism evidence="2 3">
    <name type="scientific">Blastopirellula marina</name>
    <dbReference type="NCBI Taxonomy" id="124"/>
    <lineage>
        <taxon>Bacteria</taxon>
        <taxon>Pseudomonadati</taxon>
        <taxon>Planctomycetota</taxon>
        <taxon>Planctomycetia</taxon>
        <taxon>Pirellulales</taxon>
        <taxon>Pirellulaceae</taxon>
        <taxon>Blastopirellula</taxon>
    </lineage>
</organism>
<dbReference type="SUPFAM" id="SSF46785">
    <property type="entry name" value="Winged helix' DNA-binding domain"/>
    <property type="match status" value="1"/>
</dbReference>
<dbReference type="Gene3D" id="1.10.10.10">
    <property type="entry name" value="Winged helix-like DNA-binding domain superfamily/Winged helix DNA-binding domain"/>
    <property type="match status" value="1"/>
</dbReference>
<gene>
    <name evidence="2" type="ORF">C5Y83_18815</name>
</gene>
<dbReference type="InterPro" id="IPR005149">
    <property type="entry name" value="Tscrpt_reg_PadR_N"/>
</dbReference>
<dbReference type="InterPro" id="IPR036388">
    <property type="entry name" value="WH-like_DNA-bd_sf"/>
</dbReference>
<dbReference type="PANTHER" id="PTHR33169">
    <property type="entry name" value="PADR-FAMILY TRANSCRIPTIONAL REGULATOR"/>
    <property type="match status" value="1"/>
</dbReference>
<evidence type="ECO:0000313" key="3">
    <source>
        <dbReference type="Proteomes" id="UP000238322"/>
    </source>
</evidence>
<dbReference type="PANTHER" id="PTHR33169:SF14">
    <property type="entry name" value="TRANSCRIPTIONAL REGULATOR RV3488"/>
    <property type="match status" value="1"/>
</dbReference>
<dbReference type="InterPro" id="IPR052509">
    <property type="entry name" value="Metal_resp_DNA-bind_regulator"/>
</dbReference>
<name>A0A2S8FJF4_9BACT</name>
<feature type="domain" description="Transcription regulator PadR N-terminal" evidence="1">
    <location>
        <begin position="19"/>
        <end position="93"/>
    </location>
</feature>
<protein>
    <submittedName>
        <fullName evidence="2">PadR family transcriptional regulator</fullName>
    </submittedName>
</protein>
<accession>A0A2S8FJF4</accession>
<dbReference type="Pfam" id="PF03551">
    <property type="entry name" value="PadR"/>
    <property type="match status" value="1"/>
</dbReference>
<reference evidence="2 3" key="1">
    <citation type="submission" date="2018-02" db="EMBL/GenBank/DDBJ databases">
        <title>Comparative genomes isolates from brazilian mangrove.</title>
        <authorList>
            <person name="Araujo J.E."/>
            <person name="Taketani R.G."/>
            <person name="Silva M.C.P."/>
            <person name="Loureco M.V."/>
            <person name="Andreote F.D."/>
        </authorList>
    </citation>
    <scope>NUCLEOTIDE SEQUENCE [LARGE SCALE GENOMIC DNA]</scope>
    <source>
        <strain evidence="2 3">Hex-1 MGV</strain>
    </source>
</reference>
<dbReference type="RefSeq" id="WP_105331293.1">
    <property type="nucleotide sequence ID" value="NZ_PUHY01000012.1"/>
</dbReference>
<evidence type="ECO:0000259" key="1">
    <source>
        <dbReference type="Pfam" id="PF03551"/>
    </source>
</evidence>
<proteinExistence type="predicted"/>
<dbReference type="InterPro" id="IPR036390">
    <property type="entry name" value="WH_DNA-bd_sf"/>
</dbReference>
<dbReference type="Proteomes" id="UP000238322">
    <property type="component" value="Unassembled WGS sequence"/>
</dbReference>
<sequence length="115" mass="13327">MPQTSFSSDLMRSCADLVILTLLNKTPMHGYDILVSMGDMGDGQFRFKQGTLYPLLYRLERAGWIEAQWQEPPEGKKRKVYHITKDGRRVLKERTQQWHRFTGSVNAILQECSHG</sequence>
<comment type="caution">
    <text evidence="2">The sequence shown here is derived from an EMBL/GenBank/DDBJ whole genome shotgun (WGS) entry which is preliminary data.</text>
</comment>
<evidence type="ECO:0000313" key="2">
    <source>
        <dbReference type="EMBL" id="PQO32281.1"/>
    </source>
</evidence>